<dbReference type="EMBL" id="CAJVPP010007521">
    <property type="protein sequence ID" value="CAG8689212.1"/>
    <property type="molecule type" value="Genomic_DNA"/>
</dbReference>
<evidence type="ECO:0000313" key="2">
    <source>
        <dbReference type="Proteomes" id="UP000789375"/>
    </source>
</evidence>
<proteinExistence type="predicted"/>
<organism evidence="1 2">
    <name type="scientific">Funneliformis mosseae</name>
    <name type="common">Endomycorrhizal fungus</name>
    <name type="synonym">Glomus mosseae</name>
    <dbReference type="NCBI Taxonomy" id="27381"/>
    <lineage>
        <taxon>Eukaryota</taxon>
        <taxon>Fungi</taxon>
        <taxon>Fungi incertae sedis</taxon>
        <taxon>Mucoromycota</taxon>
        <taxon>Glomeromycotina</taxon>
        <taxon>Glomeromycetes</taxon>
        <taxon>Glomerales</taxon>
        <taxon>Glomeraceae</taxon>
        <taxon>Funneliformis</taxon>
    </lineage>
</organism>
<sequence>TAEKTGEEREVVEDEEKVEKSEYAYGILTDINSSIANLVSSKNKDSSAREYDHNIYKPFIYIVTQDYLSDIDQILHDEDISTHNIIQFGRPFWASNWVTCKYSDNQFKFHNVINLAKAKLLETSNITSELVKAYMATLIAIDKDYKNYIITYPSEFILLEALLKLILEGNI</sequence>
<keyword evidence="2" id="KW-1185">Reference proteome</keyword>
<dbReference type="PANTHER" id="PTHR33266:SF1">
    <property type="entry name" value="F-BOX DOMAIN-CONTAINING PROTEIN"/>
    <property type="match status" value="1"/>
</dbReference>
<protein>
    <submittedName>
        <fullName evidence="1">13320_t:CDS:1</fullName>
    </submittedName>
</protein>
<reference evidence="1" key="1">
    <citation type="submission" date="2021-06" db="EMBL/GenBank/DDBJ databases">
        <authorList>
            <person name="Kallberg Y."/>
            <person name="Tangrot J."/>
            <person name="Rosling A."/>
        </authorList>
    </citation>
    <scope>NUCLEOTIDE SEQUENCE</scope>
    <source>
        <strain evidence="1">87-6 pot B 2015</strain>
    </source>
</reference>
<dbReference type="PANTHER" id="PTHR33266">
    <property type="entry name" value="CHROMOSOME 15, WHOLE GENOME SHOTGUN SEQUENCE"/>
    <property type="match status" value="1"/>
</dbReference>
<dbReference type="AlphaFoldDB" id="A0A9N9ET35"/>
<comment type="caution">
    <text evidence="1">The sequence shown here is derived from an EMBL/GenBank/DDBJ whole genome shotgun (WGS) entry which is preliminary data.</text>
</comment>
<feature type="non-terminal residue" evidence="1">
    <location>
        <position position="171"/>
    </location>
</feature>
<gene>
    <name evidence="1" type="ORF">FMOSSE_LOCUS13257</name>
</gene>
<dbReference type="Proteomes" id="UP000789375">
    <property type="component" value="Unassembled WGS sequence"/>
</dbReference>
<name>A0A9N9ET35_FUNMO</name>
<evidence type="ECO:0000313" key="1">
    <source>
        <dbReference type="EMBL" id="CAG8689212.1"/>
    </source>
</evidence>
<accession>A0A9N9ET35</accession>